<keyword evidence="4 9" id="KW-0479">Metal-binding</keyword>
<feature type="binding site" evidence="9">
    <location>
        <position position="16"/>
    </location>
    <ligand>
        <name>ATP</name>
        <dbReference type="ChEBI" id="CHEBI:30616"/>
    </ligand>
</feature>
<name>A0ABT1L8U1_9HYPH</name>
<feature type="binding site" evidence="9">
    <location>
        <begin position="209"/>
        <end position="213"/>
    </location>
    <ligand>
        <name>ATP</name>
        <dbReference type="ChEBI" id="CHEBI:30616"/>
    </ligand>
</feature>
<comment type="subunit">
    <text evidence="9">Homodimer.</text>
</comment>
<keyword evidence="3 9" id="KW-0808">Transferase</keyword>
<dbReference type="InterPro" id="IPR023865">
    <property type="entry name" value="Aliphatic_acid_kinase_CS"/>
</dbReference>
<keyword evidence="12" id="KW-1185">Reference proteome</keyword>
<dbReference type="Gene3D" id="3.30.420.40">
    <property type="match status" value="2"/>
</dbReference>
<feature type="site" description="Transition state stabilizer" evidence="9">
    <location>
        <position position="242"/>
    </location>
</feature>
<evidence type="ECO:0000256" key="7">
    <source>
        <dbReference type="ARBA" id="ARBA00022840"/>
    </source>
</evidence>
<evidence type="ECO:0000256" key="2">
    <source>
        <dbReference type="ARBA" id="ARBA00022490"/>
    </source>
</evidence>
<dbReference type="GO" id="GO:0008776">
    <property type="term" value="F:acetate kinase activity"/>
    <property type="evidence" value="ECO:0007669"/>
    <property type="project" value="UniProtKB-EC"/>
</dbReference>
<feature type="binding site" evidence="9">
    <location>
        <begin position="331"/>
        <end position="335"/>
    </location>
    <ligand>
        <name>ATP</name>
        <dbReference type="ChEBI" id="CHEBI:30616"/>
    </ligand>
</feature>
<evidence type="ECO:0000313" key="12">
    <source>
        <dbReference type="Proteomes" id="UP001205890"/>
    </source>
</evidence>
<reference evidence="11 12" key="1">
    <citation type="submission" date="2022-07" db="EMBL/GenBank/DDBJ databases">
        <authorList>
            <person name="Li W.-J."/>
            <person name="Deng Q.-Q."/>
        </authorList>
    </citation>
    <scope>NUCLEOTIDE SEQUENCE [LARGE SCALE GENOMIC DNA]</scope>
    <source>
        <strain evidence="11 12">SYSU M60028</strain>
    </source>
</reference>
<comment type="similarity">
    <text evidence="1 9 10">Belongs to the acetokinase family.</text>
</comment>
<dbReference type="PIRSF" id="PIRSF000722">
    <property type="entry name" value="Acetate_prop_kin"/>
    <property type="match status" value="1"/>
</dbReference>
<dbReference type="InterPro" id="IPR004372">
    <property type="entry name" value="Ac/propionate_kinase"/>
</dbReference>
<feature type="binding site" evidence="9">
    <location>
        <position position="9"/>
    </location>
    <ligand>
        <name>Mg(2+)</name>
        <dbReference type="ChEBI" id="CHEBI:18420"/>
    </ligand>
</feature>
<evidence type="ECO:0000256" key="1">
    <source>
        <dbReference type="ARBA" id="ARBA00008748"/>
    </source>
</evidence>
<feature type="binding site" evidence="9">
    <location>
        <position position="381"/>
    </location>
    <ligand>
        <name>Mg(2+)</name>
        <dbReference type="ChEBI" id="CHEBI:18420"/>
    </ligand>
</feature>
<gene>
    <name evidence="9" type="primary">ackA</name>
    <name evidence="11" type="ORF">NK718_05270</name>
</gene>
<evidence type="ECO:0000256" key="9">
    <source>
        <dbReference type="HAMAP-Rule" id="MF_00020"/>
    </source>
</evidence>
<evidence type="ECO:0000313" key="11">
    <source>
        <dbReference type="EMBL" id="MCP8937917.1"/>
    </source>
</evidence>
<keyword evidence="8 9" id="KW-0460">Magnesium</keyword>
<sequence length="397" mass="41745">MTALNIVLNAGSSSLKFQVFDAGVEPGTPLCRGLFEGLAGDGTAHFVARDGRGETVGEERWQAAGGGHDEALRRLIAWLRDRFAGASLAGVGHRVVHGGPDFEGPVLVDPGVVDDLERFVALAPLHQPHNLRPIRFALEALPGVRQVASFDTAFHRTQPELAQLFAIPRAMTEQGVRRYGFHGLSYEYIASVMGEYDPALAKGRVVVAHLGNGASACALRGGVSVASTMGFSALDGLMMGTRCGSLDPAVVFYMLREMKLTPDAAEKMLYSQCGLLGVSGLSNDMRTLRAKEAGEPHAREAIALYVYRIVREVGSLAAALGGLDGLIFTAGIGENDAATRAAVLDGLAFLGLRADPDANAAGGPRITGGPGPSAWVIPTNEELVVARHMRALIGNAA</sequence>
<dbReference type="Pfam" id="PF00871">
    <property type="entry name" value="Acetate_kinase"/>
    <property type="match status" value="1"/>
</dbReference>
<comment type="function">
    <text evidence="9">Catalyzes the formation of acetyl phosphate from acetate and ATP. Can also catalyze the reverse reaction.</text>
</comment>
<comment type="cofactor">
    <cofactor evidence="9">
        <name>Mg(2+)</name>
        <dbReference type="ChEBI" id="CHEBI:18420"/>
    </cofactor>
    <cofactor evidence="9">
        <name>Mn(2+)</name>
        <dbReference type="ChEBI" id="CHEBI:29035"/>
    </cofactor>
    <text evidence="9">Mg(2+). Can also accept Mn(2+).</text>
</comment>
<feature type="binding site" evidence="9">
    <location>
        <begin position="284"/>
        <end position="286"/>
    </location>
    <ligand>
        <name>ATP</name>
        <dbReference type="ChEBI" id="CHEBI:30616"/>
    </ligand>
</feature>
<dbReference type="PROSITE" id="PS01076">
    <property type="entry name" value="ACETATE_KINASE_2"/>
    <property type="match status" value="1"/>
</dbReference>
<organism evidence="11 12">
    <name type="scientific">Alsobacter ponti</name>
    <dbReference type="NCBI Taxonomy" id="2962936"/>
    <lineage>
        <taxon>Bacteria</taxon>
        <taxon>Pseudomonadati</taxon>
        <taxon>Pseudomonadota</taxon>
        <taxon>Alphaproteobacteria</taxon>
        <taxon>Hyphomicrobiales</taxon>
        <taxon>Alsobacteraceae</taxon>
        <taxon>Alsobacter</taxon>
    </lineage>
</organism>
<proteinExistence type="inferred from homology"/>
<accession>A0ABT1L8U1</accession>
<evidence type="ECO:0000256" key="10">
    <source>
        <dbReference type="RuleBase" id="RU003835"/>
    </source>
</evidence>
<dbReference type="PROSITE" id="PS01075">
    <property type="entry name" value="ACETATE_KINASE_1"/>
    <property type="match status" value="1"/>
</dbReference>
<keyword evidence="2 9" id="KW-0963">Cytoplasm</keyword>
<dbReference type="InterPro" id="IPR000890">
    <property type="entry name" value="Aliphatic_acid_kin_short-chain"/>
</dbReference>
<dbReference type="SUPFAM" id="SSF53067">
    <property type="entry name" value="Actin-like ATPase domain"/>
    <property type="match status" value="2"/>
</dbReference>
<dbReference type="PRINTS" id="PR00471">
    <property type="entry name" value="ACETATEKNASE"/>
</dbReference>
<evidence type="ECO:0000256" key="5">
    <source>
        <dbReference type="ARBA" id="ARBA00022741"/>
    </source>
</evidence>
<dbReference type="HAMAP" id="MF_00020">
    <property type="entry name" value="Acetate_kinase"/>
    <property type="match status" value="1"/>
</dbReference>
<comment type="caution">
    <text evidence="11">The sequence shown here is derived from an EMBL/GenBank/DDBJ whole genome shotgun (WGS) entry which is preliminary data.</text>
</comment>
<evidence type="ECO:0000256" key="4">
    <source>
        <dbReference type="ARBA" id="ARBA00022723"/>
    </source>
</evidence>
<dbReference type="PANTHER" id="PTHR21060:SF21">
    <property type="entry name" value="ACETATE KINASE"/>
    <property type="match status" value="1"/>
</dbReference>
<comment type="catalytic activity">
    <reaction evidence="9">
        <text>acetate + ATP = acetyl phosphate + ADP</text>
        <dbReference type="Rhea" id="RHEA:11352"/>
        <dbReference type="ChEBI" id="CHEBI:22191"/>
        <dbReference type="ChEBI" id="CHEBI:30089"/>
        <dbReference type="ChEBI" id="CHEBI:30616"/>
        <dbReference type="ChEBI" id="CHEBI:456216"/>
        <dbReference type="EC" id="2.7.2.1"/>
    </reaction>
</comment>
<evidence type="ECO:0000256" key="6">
    <source>
        <dbReference type="ARBA" id="ARBA00022777"/>
    </source>
</evidence>
<comment type="subcellular location">
    <subcellularLocation>
        <location evidence="9">Cytoplasm</location>
    </subcellularLocation>
</comment>
<dbReference type="InterPro" id="IPR043129">
    <property type="entry name" value="ATPase_NBD"/>
</dbReference>
<keyword evidence="5 9" id="KW-0547">Nucleotide-binding</keyword>
<feature type="binding site" evidence="9">
    <location>
        <position position="94"/>
    </location>
    <ligand>
        <name>substrate</name>
    </ligand>
</feature>
<dbReference type="Proteomes" id="UP001205890">
    <property type="component" value="Unassembled WGS sequence"/>
</dbReference>
<dbReference type="EC" id="2.7.2.1" evidence="9"/>
<evidence type="ECO:0000256" key="3">
    <source>
        <dbReference type="ARBA" id="ARBA00022679"/>
    </source>
</evidence>
<dbReference type="EMBL" id="JANCLU010000004">
    <property type="protein sequence ID" value="MCP8937917.1"/>
    <property type="molecule type" value="Genomic_DNA"/>
</dbReference>
<dbReference type="NCBIfam" id="TIGR00016">
    <property type="entry name" value="ackA"/>
    <property type="match status" value="1"/>
</dbReference>
<feature type="site" description="Transition state stabilizer" evidence="9">
    <location>
        <position position="182"/>
    </location>
</feature>
<comment type="pathway">
    <text evidence="9">Metabolic intermediate biosynthesis; acetyl-CoA biosynthesis; acetyl-CoA from acetate: step 1/2.</text>
</comment>
<protein>
    <recommendedName>
        <fullName evidence="9">Acetate kinase</fullName>
        <ecNumber evidence="9">2.7.2.1</ecNumber>
    </recommendedName>
    <alternativeName>
        <fullName evidence="9">Acetokinase</fullName>
    </alternativeName>
</protein>
<keyword evidence="7 9" id="KW-0067">ATP-binding</keyword>
<keyword evidence="6 9" id="KW-0418">Kinase</keyword>
<dbReference type="RefSeq" id="WP_254739327.1">
    <property type="nucleotide sequence ID" value="NZ_JANCLU010000004.1"/>
</dbReference>
<evidence type="ECO:0000256" key="8">
    <source>
        <dbReference type="ARBA" id="ARBA00022842"/>
    </source>
</evidence>
<dbReference type="PANTHER" id="PTHR21060">
    <property type="entry name" value="ACETATE KINASE"/>
    <property type="match status" value="1"/>
</dbReference>
<feature type="active site" description="Proton donor/acceptor" evidence="9">
    <location>
        <position position="151"/>
    </location>
</feature>